<reference evidence="3" key="1">
    <citation type="submission" date="2016-06" db="UniProtKB">
        <authorList>
            <consortium name="WormBaseParasite"/>
        </authorList>
    </citation>
    <scope>IDENTIFICATION</scope>
</reference>
<sequence length="89" mass="9894">DVVTVDEAGFIEVITNKEDLIVDNCGQLIEHWLLEKAICSHNEVKGAQIVALGKKPPLYALIVLKNPQTNVDIILTDLIALCKNNKKMR</sequence>
<dbReference type="STRING" id="387005.A0A183HI06"/>
<evidence type="ECO:0000313" key="3">
    <source>
        <dbReference type="WBParaSite" id="OFLC_0000711701-mRNA-1"/>
    </source>
</evidence>
<dbReference type="WBParaSite" id="OFLC_0000711701-mRNA-1">
    <property type="protein sequence ID" value="OFLC_0000711701-mRNA-1"/>
    <property type="gene ID" value="OFLC_0000711701"/>
</dbReference>
<dbReference type="AlphaFoldDB" id="A0A183HI06"/>
<dbReference type="Proteomes" id="UP000267606">
    <property type="component" value="Unassembled WGS sequence"/>
</dbReference>
<gene>
    <name evidence="1" type="ORF">OFLC_LOCUS7119</name>
</gene>
<dbReference type="SUPFAM" id="SSF56801">
    <property type="entry name" value="Acetyl-CoA synthetase-like"/>
    <property type="match status" value="1"/>
</dbReference>
<name>A0A183HI06_9BILA</name>
<dbReference type="EMBL" id="UZAJ01007212">
    <property type="protein sequence ID" value="VDO49410.1"/>
    <property type="molecule type" value="Genomic_DNA"/>
</dbReference>
<accession>A0A183HI06</accession>
<evidence type="ECO:0000313" key="1">
    <source>
        <dbReference type="EMBL" id="VDO49410.1"/>
    </source>
</evidence>
<protein>
    <submittedName>
        <fullName evidence="3">Long-chain fatty acid--CoA ligase</fullName>
    </submittedName>
</protein>
<keyword evidence="2" id="KW-1185">Reference proteome</keyword>
<evidence type="ECO:0000313" key="2">
    <source>
        <dbReference type="Proteomes" id="UP000267606"/>
    </source>
</evidence>
<reference evidence="1 2" key="2">
    <citation type="submission" date="2018-11" db="EMBL/GenBank/DDBJ databases">
        <authorList>
            <consortium name="Pathogen Informatics"/>
        </authorList>
    </citation>
    <scope>NUCLEOTIDE SEQUENCE [LARGE SCALE GENOMIC DNA]</scope>
</reference>
<proteinExistence type="predicted"/>
<organism evidence="3">
    <name type="scientific">Onchocerca flexuosa</name>
    <dbReference type="NCBI Taxonomy" id="387005"/>
    <lineage>
        <taxon>Eukaryota</taxon>
        <taxon>Metazoa</taxon>
        <taxon>Ecdysozoa</taxon>
        <taxon>Nematoda</taxon>
        <taxon>Chromadorea</taxon>
        <taxon>Rhabditida</taxon>
        <taxon>Spirurina</taxon>
        <taxon>Spiruromorpha</taxon>
        <taxon>Filarioidea</taxon>
        <taxon>Onchocercidae</taxon>
        <taxon>Onchocerca</taxon>
    </lineage>
</organism>